<organism evidence="1 2">
    <name type="scientific">Paramecium primaurelia</name>
    <dbReference type="NCBI Taxonomy" id="5886"/>
    <lineage>
        <taxon>Eukaryota</taxon>
        <taxon>Sar</taxon>
        <taxon>Alveolata</taxon>
        <taxon>Ciliophora</taxon>
        <taxon>Intramacronucleata</taxon>
        <taxon>Oligohymenophorea</taxon>
        <taxon>Peniculida</taxon>
        <taxon>Parameciidae</taxon>
        <taxon>Paramecium</taxon>
    </lineage>
</organism>
<sequence>MLKKHKIFYQKLRYSILNNNILDMQTSKSTQFQLNQKIYILILIYLDSQQGDKKKIYK</sequence>
<dbReference type="Proteomes" id="UP000688137">
    <property type="component" value="Unassembled WGS sequence"/>
</dbReference>
<protein>
    <submittedName>
        <fullName evidence="1">Uncharacterized protein</fullName>
    </submittedName>
</protein>
<accession>A0A8S1JSP0</accession>
<dbReference type="EMBL" id="CAJJDM010000006">
    <property type="protein sequence ID" value="CAD8045087.1"/>
    <property type="molecule type" value="Genomic_DNA"/>
</dbReference>
<dbReference type="AlphaFoldDB" id="A0A8S1JSP0"/>
<name>A0A8S1JSP0_PARPR</name>
<evidence type="ECO:0000313" key="1">
    <source>
        <dbReference type="EMBL" id="CAD8045087.1"/>
    </source>
</evidence>
<comment type="caution">
    <text evidence="1">The sequence shown here is derived from an EMBL/GenBank/DDBJ whole genome shotgun (WGS) entry which is preliminary data.</text>
</comment>
<reference evidence="1" key="1">
    <citation type="submission" date="2021-01" db="EMBL/GenBank/DDBJ databases">
        <authorList>
            <consortium name="Genoscope - CEA"/>
            <person name="William W."/>
        </authorList>
    </citation>
    <scope>NUCLEOTIDE SEQUENCE</scope>
</reference>
<gene>
    <name evidence="1" type="ORF">PPRIM_AZ9-3.1.T0090112</name>
</gene>
<proteinExistence type="predicted"/>
<evidence type="ECO:0000313" key="2">
    <source>
        <dbReference type="Proteomes" id="UP000688137"/>
    </source>
</evidence>
<keyword evidence="2" id="KW-1185">Reference proteome</keyword>